<feature type="chain" id="PRO_5047343057" evidence="1">
    <location>
        <begin position="17"/>
        <end position="209"/>
    </location>
</feature>
<dbReference type="RefSeq" id="WP_379844877.1">
    <property type="nucleotide sequence ID" value="NZ_JBHSMA010000003.1"/>
</dbReference>
<reference evidence="4" key="1">
    <citation type="journal article" date="2019" name="Int. J. Syst. Evol. Microbiol.">
        <title>The Global Catalogue of Microorganisms (GCM) 10K type strain sequencing project: providing services to taxonomists for standard genome sequencing and annotation.</title>
        <authorList>
            <consortium name="The Broad Institute Genomics Platform"/>
            <consortium name="The Broad Institute Genome Sequencing Center for Infectious Disease"/>
            <person name="Wu L."/>
            <person name="Ma J."/>
        </authorList>
    </citation>
    <scope>NUCLEOTIDE SEQUENCE [LARGE SCALE GENOMIC DNA]</scope>
    <source>
        <strain evidence="4">CCUG 55250</strain>
    </source>
</reference>
<dbReference type="InterPro" id="IPR000866">
    <property type="entry name" value="AhpC/TSA"/>
</dbReference>
<gene>
    <name evidence="3" type="ORF">ACFPMF_11880</name>
</gene>
<dbReference type="PANTHER" id="PTHR43640:SF1">
    <property type="entry name" value="THIOREDOXIN-DEPENDENT PEROXIREDOXIN"/>
    <property type="match status" value="1"/>
</dbReference>
<sequence length="209" mass="23004">MKTLIGLLAVMMIAVAATFDPASRSDGPRVYALGDVVQDFKLKNVDGRMVSLSDYKNGKGVIVVFTTNHCPFAKAYEERLIALDRKYAPFGFPLLAIQPNDPSAYAEDSFENMKIRAQEKNFPFPYLVDDTQSIARVFGATRTPEAFVLKQAGDHFTVEYAGAIDDNPQSASGVRRRYVEDAVNNLLASRPVVTTTSKAIGCAIKWKSL</sequence>
<dbReference type="PROSITE" id="PS51352">
    <property type="entry name" value="THIOREDOXIN_2"/>
    <property type="match status" value="1"/>
</dbReference>
<accession>A0ABW0IC49</accession>
<evidence type="ECO:0000313" key="3">
    <source>
        <dbReference type="EMBL" id="MFC5410012.1"/>
    </source>
</evidence>
<keyword evidence="4" id="KW-1185">Reference proteome</keyword>
<dbReference type="Pfam" id="PF00578">
    <property type="entry name" value="AhpC-TSA"/>
    <property type="match status" value="1"/>
</dbReference>
<dbReference type="InterPro" id="IPR013766">
    <property type="entry name" value="Thioredoxin_domain"/>
</dbReference>
<name>A0ABW0IC49_9BACT</name>
<organism evidence="3 4">
    <name type="scientific">Larkinella bovis</name>
    <dbReference type="NCBI Taxonomy" id="683041"/>
    <lineage>
        <taxon>Bacteria</taxon>
        <taxon>Pseudomonadati</taxon>
        <taxon>Bacteroidota</taxon>
        <taxon>Cytophagia</taxon>
        <taxon>Cytophagales</taxon>
        <taxon>Spirosomataceae</taxon>
        <taxon>Larkinella</taxon>
    </lineage>
</organism>
<evidence type="ECO:0000259" key="2">
    <source>
        <dbReference type="PROSITE" id="PS51352"/>
    </source>
</evidence>
<dbReference type="CDD" id="cd02969">
    <property type="entry name" value="PRX_like1"/>
    <property type="match status" value="1"/>
</dbReference>
<dbReference type="PANTHER" id="PTHR43640">
    <property type="entry name" value="OS07G0260300 PROTEIN"/>
    <property type="match status" value="1"/>
</dbReference>
<protein>
    <submittedName>
        <fullName evidence="3">Thioredoxin family protein</fullName>
    </submittedName>
</protein>
<keyword evidence="1" id="KW-0732">Signal</keyword>
<feature type="signal peptide" evidence="1">
    <location>
        <begin position="1"/>
        <end position="16"/>
    </location>
</feature>
<evidence type="ECO:0000313" key="4">
    <source>
        <dbReference type="Proteomes" id="UP001596106"/>
    </source>
</evidence>
<proteinExistence type="predicted"/>
<dbReference type="InterPro" id="IPR047262">
    <property type="entry name" value="PRX-like1"/>
</dbReference>
<comment type="caution">
    <text evidence="3">The sequence shown here is derived from an EMBL/GenBank/DDBJ whole genome shotgun (WGS) entry which is preliminary data.</text>
</comment>
<dbReference type="SUPFAM" id="SSF52833">
    <property type="entry name" value="Thioredoxin-like"/>
    <property type="match status" value="1"/>
</dbReference>
<evidence type="ECO:0000256" key="1">
    <source>
        <dbReference type="SAM" id="SignalP"/>
    </source>
</evidence>
<feature type="domain" description="Thioredoxin" evidence="2">
    <location>
        <begin position="31"/>
        <end position="184"/>
    </location>
</feature>
<dbReference type="Gene3D" id="3.40.30.10">
    <property type="entry name" value="Glutaredoxin"/>
    <property type="match status" value="1"/>
</dbReference>
<dbReference type="InterPro" id="IPR036249">
    <property type="entry name" value="Thioredoxin-like_sf"/>
</dbReference>
<dbReference type="Proteomes" id="UP001596106">
    <property type="component" value="Unassembled WGS sequence"/>
</dbReference>
<dbReference type="EMBL" id="JBHSMA010000003">
    <property type="protein sequence ID" value="MFC5410012.1"/>
    <property type="molecule type" value="Genomic_DNA"/>
</dbReference>